<keyword evidence="1" id="KW-1133">Transmembrane helix</keyword>
<dbReference type="STRING" id="1581420.AAW00_05900"/>
<dbReference type="AlphaFoldDB" id="A0A0G9MYW0"/>
<feature type="domain" description="Putative Flp pilus-assembly TadG-like N-terminal" evidence="2">
    <location>
        <begin position="18"/>
        <end position="64"/>
    </location>
</feature>
<dbReference type="PATRIC" id="fig|1581420.6.peg.1191"/>
<keyword evidence="1" id="KW-0472">Membrane</keyword>
<dbReference type="OrthoDB" id="7630116at2"/>
<evidence type="ECO:0000313" key="3">
    <source>
        <dbReference type="EMBL" id="KLE35890.1"/>
    </source>
</evidence>
<gene>
    <name evidence="3" type="ORF">AAW00_05900</name>
</gene>
<organism evidence="3 4">
    <name type="scientific">Aurantiacibacter luteus</name>
    <dbReference type="NCBI Taxonomy" id="1581420"/>
    <lineage>
        <taxon>Bacteria</taxon>
        <taxon>Pseudomonadati</taxon>
        <taxon>Pseudomonadota</taxon>
        <taxon>Alphaproteobacteria</taxon>
        <taxon>Sphingomonadales</taxon>
        <taxon>Erythrobacteraceae</taxon>
        <taxon>Aurantiacibacter</taxon>
    </lineage>
</organism>
<evidence type="ECO:0000256" key="1">
    <source>
        <dbReference type="SAM" id="Phobius"/>
    </source>
</evidence>
<dbReference type="Pfam" id="PF13400">
    <property type="entry name" value="Tad"/>
    <property type="match status" value="1"/>
</dbReference>
<evidence type="ECO:0000259" key="2">
    <source>
        <dbReference type="Pfam" id="PF13400"/>
    </source>
</evidence>
<feature type="transmembrane region" description="Helical" evidence="1">
    <location>
        <begin position="21"/>
        <end position="46"/>
    </location>
</feature>
<keyword evidence="1" id="KW-0812">Transmembrane</keyword>
<dbReference type="InterPro" id="IPR028087">
    <property type="entry name" value="Tad_N"/>
</dbReference>
<name>A0A0G9MYW0_9SPHN</name>
<accession>A0A0G9MYW0</accession>
<proteinExistence type="predicted"/>
<dbReference type="EMBL" id="LBHB01000001">
    <property type="protein sequence ID" value="KLE35890.1"/>
    <property type="molecule type" value="Genomic_DNA"/>
</dbReference>
<keyword evidence="4" id="KW-1185">Reference proteome</keyword>
<sequence>MGARAMTMLARLRHDESGTAAVLVATALPPLLGFAALCIDFGYLYLAERQLQNLADDAATAAVNAGFDEGAEAAMLTALEDSHLEDVSVFAFEEGEYRRDPEIAWHERFDADSLDRNAAHVVLQQEVPLFLGSLLTEGTTTLVTAEATATRRDMAGFRLGSRLVAPDGMLANALLSGLAGTDLGLTQDNVNALTQVPVPLLDFAQAVNARLEEPAGTLGGAMEQPVPLFALVEAMADASPDPQVAELLRDIASQLGGDTVIPAQLIELGALGMTDINDGRSGGSVDAFALLRSLLQAARGEDYDIALGANVAGLASVTVRLAGGTSEETSPWLTLDAAGDVTLRTAQTRLLVQARTKSLAGLPVALEIPLYTELAAAEARISDIVCGAGDGSDGVIVEATPSVGTLALARPDTSDFGDFSSPVWLEPAVLLNAPLAKVRGFSEISLGGVTPKEIHFSPEEIAQPVTKTVGTTDAVQTAASSLVRDVDLSLQVAGIGLGSSTYTTLVGNALGTLAPSLDTLMNQLTGLLGVKLGAADVTVDRLRCGIPTLVG</sequence>
<evidence type="ECO:0000313" key="4">
    <source>
        <dbReference type="Proteomes" id="UP000053464"/>
    </source>
</evidence>
<reference evidence="3 4" key="1">
    <citation type="submission" date="2015-04" db="EMBL/GenBank/DDBJ databases">
        <title>The draft genome sequence of Erythrobacter luteus KA37.</title>
        <authorList>
            <person name="Zhuang L."/>
            <person name="Liu Y."/>
            <person name="Shao Z."/>
        </authorList>
    </citation>
    <scope>NUCLEOTIDE SEQUENCE [LARGE SCALE GENOMIC DNA]</scope>
    <source>
        <strain evidence="3 4">KA37</strain>
    </source>
</reference>
<protein>
    <recommendedName>
        <fullName evidence="2">Putative Flp pilus-assembly TadG-like N-terminal domain-containing protein</fullName>
    </recommendedName>
</protein>
<comment type="caution">
    <text evidence="3">The sequence shown here is derived from an EMBL/GenBank/DDBJ whole genome shotgun (WGS) entry which is preliminary data.</text>
</comment>
<dbReference type="Proteomes" id="UP000053464">
    <property type="component" value="Unassembled WGS sequence"/>
</dbReference>